<dbReference type="STRING" id="52.CMC5_063450"/>
<dbReference type="OrthoDB" id="5512913at2"/>
<proteinExistence type="predicted"/>
<reference evidence="1 2" key="1">
    <citation type="submission" date="2015-07" db="EMBL/GenBank/DDBJ databases">
        <title>Genome analysis of myxobacterium Chondromyces crocatus Cm c5 reveals a high potential for natural compound synthesis and the genetic basis for the loss of fruiting body formation.</title>
        <authorList>
            <person name="Zaburannyi N."/>
            <person name="Bunk B."/>
            <person name="Maier J."/>
            <person name="Overmann J."/>
            <person name="Mueller R."/>
        </authorList>
    </citation>
    <scope>NUCLEOTIDE SEQUENCE [LARGE SCALE GENOMIC DNA]</scope>
    <source>
        <strain evidence="1 2">Cm c5</strain>
    </source>
</reference>
<evidence type="ECO:0000313" key="1">
    <source>
        <dbReference type="EMBL" id="AKT42122.1"/>
    </source>
</evidence>
<dbReference type="RefSeq" id="WP_050433796.1">
    <property type="nucleotide sequence ID" value="NZ_CP012159.1"/>
</dbReference>
<dbReference type="KEGG" id="ccro:CMC5_063450"/>
<gene>
    <name evidence="1" type="ORF">CMC5_063450</name>
</gene>
<sequence>MRVDGDRDASDVSAPTHRAGASRALLTSAALLLAAGTLDCAPSRSEPGGRASDVLALPEHLPPRAASRWSWPATDAFEHALEAATRELRPIRLVRGRLGRGDEPGIEGMVFSFFPETTPSSQGDPSNAGTDTGIDKGTYRLVLELGDDRLPPRLSSYSARGGFRITQGSLADDRQRLVLTRKDETTDEESLWIQPDYISPASRPSPSALADWTYVATLVNAEPPVYRAETDSTGWDAHQPALAHALMTGDHATALSIYRDHPPVGRCSMDERPAQVARDHAELCYDLGKLGCFLQLQLRIMGDRFDRVAYSNYGEAAHGTEADRLEEVGLDLDRFFRGLLFRFSGMSRQEELSFHRLVRSIRESGRLPALVPQLVVLAEDPDLDDVNRLRATQVVAFLERDGDLSEEDLTDLARDWVRGYRAAKK</sequence>
<organism evidence="1 2">
    <name type="scientific">Chondromyces crocatus</name>
    <dbReference type="NCBI Taxonomy" id="52"/>
    <lineage>
        <taxon>Bacteria</taxon>
        <taxon>Pseudomonadati</taxon>
        <taxon>Myxococcota</taxon>
        <taxon>Polyangia</taxon>
        <taxon>Polyangiales</taxon>
        <taxon>Polyangiaceae</taxon>
        <taxon>Chondromyces</taxon>
    </lineage>
</organism>
<name>A0A0K1ENB3_CHOCO</name>
<dbReference type="AlphaFoldDB" id="A0A0K1ENB3"/>
<protein>
    <submittedName>
        <fullName evidence="1">Uncharacterized protein</fullName>
    </submittedName>
</protein>
<dbReference type="Proteomes" id="UP000067626">
    <property type="component" value="Chromosome"/>
</dbReference>
<accession>A0A0K1ENB3</accession>
<dbReference type="EMBL" id="CP012159">
    <property type="protein sequence ID" value="AKT42122.1"/>
    <property type="molecule type" value="Genomic_DNA"/>
</dbReference>
<evidence type="ECO:0000313" key="2">
    <source>
        <dbReference type="Proteomes" id="UP000067626"/>
    </source>
</evidence>
<keyword evidence="2" id="KW-1185">Reference proteome</keyword>